<feature type="compositionally biased region" description="Polar residues" evidence="1">
    <location>
        <begin position="23"/>
        <end position="41"/>
    </location>
</feature>
<accession>A0ABD3AYD6</accession>
<feature type="compositionally biased region" description="Low complexity" evidence="1">
    <location>
        <begin position="79"/>
        <end position="90"/>
    </location>
</feature>
<evidence type="ECO:0000313" key="3">
    <source>
        <dbReference type="Proteomes" id="UP001630127"/>
    </source>
</evidence>
<gene>
    <name evidence="2" type="ORF">ACH5RR_004408</name>
</gene>
<feature type="compositionally biased region" description="Polar residues" evidence="1">
    <location>
        <begin position="91"/>
        <end position="103"/>
    </location>
</feature>
<dbReference type="EMBL" id="JBJUIK010000002">
    <property type="protein sequence ID" value="KAL3535947.1"/>
    <property type="molecule type" value="Genomic_DNA"/>
</dbReference>
<feature type="compositionally biased region" description="Basic and acidic residues" evidence="1">
    <location>
        <begin position="42"/>
        <end position="51"/>
    </location>
</feature>
<keyword evidence="3" id="KW-1185">Reference proteome</keyword>
<protein>
    <submittedName>
        <fullName evidence="2">Uncharacterized protein</fullName>
    </submittedName>
</protein>
<evidence type="ECO:0000313" key="2">
    <source>
        <dbReference type="EMBL" id="KAL3535947.1"/>
    </source>
</evidence>
<comment type="caution">
    <text evidence="2">The sequence shown here is derived from an EMBL/GenBank/DDBJ whole genome shotgun (WGS) entry which is preliminary data.</text>
</comment>
<reference evidence="2 3" key="1">
    <citation type="submission" date="2024-11" db="EMBL/GenBank/DDBJ databases">
        <title>A near-complete genome assembly of Cinchona calisaya.</title>
        <authorList>
            <person name="Lian D.C."/>
            <person name="Zhao X.W."/>
            <person name="Wei L."/>
        </authorList>
    </citation>
    <scope>NUCLEOTIDE SEQUENCE [LARGE SCALE GENOMIC DNA]</scope>
    <source>
        <tissue evidence="2">Nenye</tissue>
    </source>
</reference>
<name>A0ABD3AYD6_9GENT</name>
<dbReference type="PANTHER" id="PTHR33743:SF19">
    <property type="entry name" value="PROTEIN GOLVEN 6"/>
    <property type="match status" value="1"/>
</dbReference>
<dbReference type="Proteomes" id="UP001630127">
    <property type="component" value="Unassembled WGS sequence"/>
</dbReference>
<organism evidence="2 3">
    <name type="scientific">Cinchona calisaya</name>
    <dbReference type="NCBI Taxonomy" id="153742"/>
    <lineage>
        <taxon>Eukaryota</taxon>
        <taxon>Viridiplantae</taxon>
        <taxon>Streptophyta</taxon>
        <taxon>Embryophyta</taxon>
        <taxon>Tracheophyta</taxon>
        <taxon>Spermatophyta</taxon>
        <taxon>Magnoliopsida</taxon>
        <taxon>eudicotyledons</taxon>
        <taxon>Gunneridae</taxon>
        <taxon>Pentapetalae</taxon>
        <taxon>asterids</taxon>
        <taxon>lamiids</taxon>
        <taxon>Gentianales</taxon>
        <taxon>Rubiaceae</taxon>
        <taxon>Cinchonoideae</taxon>
        <taxon>Cinchoneae</taxon>
        <taxon>Cinchona</taxon>
    </lineage>
</organism>
<feature type="region of interest" description="Disordered" evidence="1">
    <location>
        <begin position="1"/>
        <end position="127"/>
    </location>
</feature>
<dbReference type="Pfam" id="PF21529">
    <property type="entry name" value="GLV1-2"/>
    <property type="match status" value="1"/>
</dbReference>
<sequence length="151" mass="16406">MTGAPKKTRPATSDNDNVLVDHQAQSTRLMKGSSLSGTQYKFQEEKSDLSKSNRGNGEANNPSLESHGSESGSNRKLMTNTSSTSTTATSENGKNGHQENNNLGGKEENFSVNSSPLTQHQPETTFDHYPDILDIAGMDYSPARRKPPIHN</sequence>
<feature type="compositionally biased region" description="Polar residues" evidence="1">
    <location>
        <begin position="110"/>
        <end position="124"/>
    </location>
</feature>
<evidence type="ECO:0000256" key="1">
    <source>
        <dbReference type="SAM" id="MobiDB-lite"/>
    </source>
</evidence>
<proteinExistence type="predicted"/>
<dbReference type="AlphaFoldDB" id="A0ABD3AYD6"/>
<feature type="compositionally biased region" description="Polar residues" evidence="1">
    <location>
        <begin position="52"/>
        <end position="78"/>
    </location>
</feature>
<dbReference type="PANTHER" id="PTHR33743">
    <property type="entry name" value="PROTEIN GOLVEN 6-RELATED"/>
    <property type="match status" value="1"/>
</dbReference>
<dbReference type="InterPro" id="IPR049306">
    <property type="entry name" value="GLV1-2"/>
</dbReference>